<dbReference type="InterPro" id="IPR002196">
    <property type="entry name" value="Glyco_hydro_24"/>
</dbReference>
<keyword evidence="3" id="KW-0326">Glycosidase</keyword>
<dbReference type="GO" id="GO:0009253">
    <property type="term" value="P:peptidoglycan catabolic process"/>
    <property type="evidence" value="ECO:0007669"/>
    <property type="project" value="InterPro"/>
</dbReference>
<dbReference type="EMBL" id="OM513679">
    <property type="protein sequence ID" value="UNA01077.1"/>
    <property type="molecule type" value="Genomic_DNA"/>
</dbReference>
<dbReference type="GO" id="GO:0016998">
    <property type="term" value="P:cell wall macromolecule catabolic process"/>
    <property type="evidence" value="ECO:0007669"/>
    <property type="project" value="InterPro"/>
</dbReference>
<evidence type="ECO:0000256" key="4">
    <source>
        <dbReference type="SAM" id="Phobius"/>
    </source>
</evidence>
<dbReference type="PANTHER" id="PTHR38107">
    <property type="match status" value="1"/>
</dbReference>
<name>A0AAE9FMS6_9CAUD</name>
<keyword evidence="4" id="KW-0812">Transmembrane</keyword>
<keyword evidence="4" id="KW-0472">Membrane</keyword>
<reference evidence="5 6" key="1">
    <citation type="journal article" date="2022" name="Arch. Virol.">
        <title>Two novel Erwinia amylovora bacteriophages, Loshitsa2 and Micant, isolated in Belarus.</title>
        <authorList>
            <person name="Besarab N.V."/>
            <person name="Letarov A.V."/>
            <person name="Kulikov E.E."/>
            <person name="Babenko V.V."/>
            <person name="Belalov I.S."/>
            <person name="Lagonenko A.L."/>
            <person name="Golomidova A.K."/>
            <person name="Evtushenkov A.N."/>
        </authorList>
    </citation>
    <scope>NUCLEOTIDE SEQUENCE [LARGE SCALE GENOMIC DNA]</scope>
</reference>
<evidence type="ECO:0000256" key="2">
    <source>
        <dbReference type="ARBA" id="ARBA00022638"/>
    </source>
</evidence>
<dbReference type="InterPro" id="IPR051018">
    <property type="entry name" value="Bacteriophage_GH24"/>
</dbReference>
<keyword evidence="4" id="KW-1133">Transmembrane helix</keyword>
<organism evidence="5 6">
    <name type="scientific">Erwinia phage Micant</name>
    <dbReference type="NCBI Taxonomy" id="2923255"/>
    <lineage>
        <taxon>Viruses</taxon>
        <taxon>Duplodnaviria</taxon>
        <taxon>Heunggongvirae</taxon>
        <taxon>Uroviricota</taxon>
        <taxon>Caudoviricetes</taxon>
        <taxon>Autographivirales</taxon>
        <taxon>Autoscriptoviridae</taxon>
        <taxon>Slopekvirinae</taxon>
        <taxon>Micantvirus</taxon>
        <taxon>Micantvirus micant</taxon>
    </lineage>
</organism>
<dbReference type="GO" id="GO:0042742">
    <property type="term" value="P:defense response to bacterium"/>
    <property type="evidence" value="ECO:0007669"/>
    <property type="project" value="UniProtKB-KW"/>
</dbReference>
<keyword evidence="6" id="KW-1185">Reference proteome</keyword>
<dbReference type="InterPro" id="IPR023346">
    <property type="entry name" value="Lysozyme-like_dom_sf"/>
</dbReference>
<feature type="transmembrane region" description="Helical" evidence="4">
    <location>
        <begin position="9"/>
        <end position="27"/>
    </location>
</feature>
<sequence length="215" mass="23448">MARVTKSKLLVRIMGTMFAAVAGTVVYHEGSGLSPDGLAHSYLDSASVWTICSGDTSGVKPGQVETPEQCTARLKTSIEKHAQALSDLPDDTPDYAVLAGVDFAYHVGVYGAKNSTSFKLLKQGKYEEAGQAILSWRFITDDSKRGKQGWSFVKGHYRYDCSTPNNKVCSGIWKRRMWQADTMSGKLGNATTAEAALARYDRAYAVGNHWVIPAQ</sequence>
<comment type="catalytic activity">
    <reaction evidence="3">
        <text>Hydrolysis of (1-&gt;4)-beta-linkages between N-acetylmuramic acid and N-acetyl-D-glucosamine residues in a peptidoglycan and between N-acetyl-D-glucosamine residues in chitodextrins.</text>
        <dbReference type="EC" id="3.2.1.17"/>
    </reaction>
</comment>
<keyword evidence="3" id="KW-0378">Hydrolase</keyword>
<proteinExistence type="inferred from homology"/>
<accession>A0AAE9FMS6</accession>
<keyword evidence="1 3" id="KW-0929">Antimicrobial</keyword>
<dbReference type="SUPFAM" id="SSF53955">
    <property type="entry name" value="Lysozyme-like"/>
    <property type="match status" value="1"/>
</dbReference>
<comment type="similarity">
    <text evidence="3">Belongs to the glycosyl hydrolase 24 family.</text>
</comment>
<dbReference type="InterPro" id="IPR023347">
    <property type="entry name" value="Lysozyme_dom_sf"/>
</dbReference>
<dbReference type="Pfam" id="PF00959">
    <property type="entry name" value="Phage_lysozyme"/>
    <property type="match status" value="1"/>
</dbReference>
<keyword evidence="2 3" id="KW-0081">Bacteriolytic enzyme</keyword>
<dbReference type="GO" id="GO:0003796">
    <property type="term" value="F:lysozyme activity"/>
    <property type="evidence" value="ECO:0007669"/>
    <property type="project" value="UniProtKB-EC"/>
</dbReference>
<dbReference type="Proteomes" id="UP000829068">
    <property type="component" value="Segment"/>
</dbReference>
<protein>
    <recommendedName>
        <fullName evidence="3">Lysozyme</fullName>
        <ecNumber evidence="3">3.2.1.17</ecNumber>
    </recommendedName>
</protein>
<dbReference type="EC" id="3.2.1.17" evidence="3"/>
<evidence type="ECO:0000313" key="6">
    <source>
        <dbReference type="Proteomes" id="UP000829068"/>
    </source>
</evidence>
<evidence type="ECO:0000313" key="5">
    <source>
        <dbReference type="EMBL" id="UNA01077.1"/>
    </source>
</evidence>
<evidence type="ECO:0000256" key="1">
    <source>
        <dbReference type="ARBA" id="ARBA00022529"/>
    </source>
</evidence>
<gene>
    <name evidence="5" type="ORF">Micant_00053</name>
</gene>
<evidence type="ECO:0000256" key="3">
    <source>
        <dbReference type="RuleBase" id="RU003788"/>
    </source>
</evidence>
<dbReference type="Gene3D" id="1.10.530.40">
    <property type="match status" value="1"/>
</dbReference>
<dbReference type="PANTHER" id="PTHR38107:SF3">
    <property type="entry name" value="LYSOZYME RRRD-RELATED"/>
    <property type="match status" value="1"/>
</dbReference>
<dbReference type="GO" id="GO:0031640">
    <property type="term" value="P:killing of cells of another organism"/>
    <property type="evidence" value="ECO:0007669"/>
    <property type="project" value="UniProtKB-KW"/>
</dbReference>